<evidence type="ECO:0000313" key="2">
    <source>
        <dbReference type="Proteomes" id="UP001224775"/>
    </source>
</evidence>
<name>A0AAD8Y9R3_9STRA</name>
<gene>
    <name evidence="1" type="ORF">QTG54_008040</name>
</gene>
<sequence>MEYKKTTKTYSPCGNTAFNEMMHLLKSVYSDDFFISMEPKAAWGQTQQELDDIALINPPSRILETLLELVELNELAGHCAAIVELNYQVTDDDAELRLQEELLRKITQHCQLFKGIRLSDNVNNLHIDQYDAIMPTIEFHPRHPHNVQGKVMQQELWSKSIVWVVDNEVDLEYAAELSPRGIVSNSPRDIVDILEGWC</sequence>
<dbReference type="AlphaFoldDB" id="A0AAD8Y9R3"/>
<keyword evidence="2" id="KW-1185">Reference proteome</keyword>
<proteinExistence type="predicted"/>
<dbReference type="Proteomes" id="UP001224775">
    <property type="component" value="Unassembled WGS sequence"/>
</dbReference>
<protein>
    <submittedName>
        <fullName evidence="1">Uncharacterized protein</fullName>
    </submittedName>
</protein>
<accession>A0AAD8Y9R3</accession>
<reference evidence="1" key="1">
    <citation type="submission" date="2023-06" db="EMBL/GenBank/DDBJ databases">
        <title>Survivors Of The Sea: Transcriptome response of Skeletonema marinoi to long-term dormancy.</title>
        <authorList>
            <person name="Pinder M.I.M."/>
            <person name="Kourtchenko O."/>
            <person name="Robertson E.K."/>
            <person name="Larsson T."/>
            <person name="Maumus F."/>
            <person name="Osuna-Cruz C.M."/>
            <person name="Vancaester E."/>
            <person name="Stenow R."/>
            <person name="Vandepoele K."/>
            <person name="Ploug H."/>
            <person name="Bruchert V."/>
            <person name="Godhe A."/>
            <person name="Topel M."/>
        </authorList>
    </citation>
    <scope>NUCLEOTIDE SEQUENCE</scope>
    <source>
        <strain evidence="1">R05AC</strain>
    </source>
</reference>
<dbReference type="EMBL" id="JATAAI010000013">
    <property type="protein sequence ID" value="KAK1741562.1"/>
    <property type="molecule type" value="Genomic_DNA"/>
</dbReference>
<comment type="caution">
    <text evidence="1">The sequence shown here is derived from an EMBL/GenBank/DDBJ whole genome shotgun (WGS) entry which is preliminary data.</text>
</comment>
<organism evidence="1 2">
    <name type="scientific">Skeletonema marinoi</name>
    <dbReference type="NCBI Taxonomy" id="267567"/>
    <lineage>
        <taxon>Eukaryota</taxon>
        <taxon>Sar</taxon>
        <taxon>Stramenopiles</taxon>
        <taxon>Ochrophyta</taxon>
        <taxon>Bacillariophyta</taxon>
        <taxon>Coscinodiscophyceae</taxon>
        <taxon>Thalassiosirophycidae</taxon>
        <taxon>Thalassiosirales</taxon>
        <taxon>Skeletonemataceae</taxon>
        <taxon>Skeletonema</taxon>
        <taxon>Skeletonema marinoi-dohrnii complex</taxon>
    </lineage>
</organism>
<evidence type="ECO:0000313" key="1">
    <source>
        <dbReference type="EMBL" id="KAK1741562.1"/>
    </source>
</evidence>